<dbReference type="OrthoDB" id="4160836at2759"/>
<keyword evidence="1" id="KW-0175">Coiled coil</keyword>
<comment type="caution">
    <text evidence="3">The sequence shown here is derived from an EMBL/GenBank/DDBJ whole genome shotgun (WGS) entry which is preliminary data.</text>
</comment>
<dbReference type="EMBL" id="AZGZ01000001">
    <property type="protein sequence ID" value="KZZ98192.1"/>
    <property type="molecule type" value="Genomic_DNA"/>
</dbReference>
<reference evidence="3 4" key="1">
    <citation type="journal article" date="2016" name="Genome Biol. Evol.">
        <title>Divergent and convergent evolution of fungal pathogenicity.</title>
        <authorList>
            <person name="Shang Y."/>
            <person name="Xiao G."/>
            <person name="Zheng P."/>
            <person name="Cen K."/>
            <person name="Zhan S."/>
            <person name="Wang C."/>
        </authorList>
    </citation>
    <scope>NUCLEOTIDE SEQUENCE [LARGE SCALE GENOMIC DNA]</scope>
    <source>
        <strain evidence="3 4">ARSEF 7405</strain>
    </source>
</reference>
<evidence type="ECO:0000256" key="1">
    <source>
        <dbReference type="SAM" id="Coils"/>
    </source>
</evidence>
<accession>A0A162ITJ3</accession>
<feature type="compositionally biased region" description="Basic and acidic residues" evidence="2">
    <location>
        <begin position="48"/>
        <end position="57"/>
    </location>
</feature>
<name>A0A162ITJ3_9EURO</name>
<dbReference type="Proteomes" id="UP000242877">
    <property type="component" value="Unassembled WGS sequence"/>
</dbReference>
<evidence type="ECO:0000313" key="4">
    <source>
        <dbReference type="Proteomes" id="UP000242877"/>
    </source>
</evidence>
<proteinExistence type="predicted"/>
<dbReference type="VEuPathDB" id="FungiDB:AAP_00453"/>
<protein>
    <submittedName>
        <fullName evidence="3">Uncharacterized protein</fullName>
    </submittedName>
</protein>
<gene>
    <name evidence="3" type="ORF">AAP_00453</name>
</gene>
<organism evidence="3 4">
    <name type="scientific">Ascosphaera apis ARSEF 7405</name>
    <dbReference type="NCBI Taxonomy" id="392613"/>
    <lineage>
        <taxon>Eukaryota</taxon>
        <taxon>Fungi</taxon>
        <taxon>Dikarya</taxon>
        <taxon>Ascomycota</taxon>
        <taxon>Pezizomycotina</taxon>
        <taxon>Eurotiomycetes</taxon>
        <taxon>Eurotiomycetidae</taxon>
        <taxon>Onygenales</taxon>
        <taxon>Ascosphaeraceae</taxon>
        <taxon>Ascosphaera</taxon>
    </lineage>
</organism>
<dbReference type="AlphaFoldDB" id="A0A162ITJ3"/>
<keyword evidence="4" id="KW-1185">Reference proteome</keyword>
<feature type="compositionally biased region" description="Polar residues" evidence="2">
    <location>
        <begin position="58"/>
        <end position="71"/>
    </location>
</feature>
<feature type="coiled-coil region" evidence="1">
    <location>
        <begin position="165"/>
        <end position="192"/>
    </location>
</feature>
<evidence type="ECO:0000256" key="2">
    <source>
        <dbReference type="SAM" id="MobiDB-lite"/>
    </source>
</evidence>
<feature type="compositionally biased region" description="Basic and acidic residues" evidence="2">
    <location>
        <begin position="26"/>
        <end position="37"/>
    </location>
</feature>
<evidence type="ECO:0000313" key="3">
    <source>
        <dbReference type="EMBL" id="KZZ98192.1"/>
    </source>
</evidence>
<sequence length="513" mass="56956">MISQLEEIGHRHPAKGNALAKLMRRTVPEDISRDPVDKSLNLHNLQPRAEDQPREPIQKQQEATASQSVTRESSEYDSDGEPRLPPPSIRRGLPTDFNLRFWDKSPNQAPSSGKKRKASTGGIDAYFSKNQSKEETSVRAPDDIDTVEEPDVVPTLDYREKSKHCGALEAQLSRLKDNMLQLEQTLQDVQSSRDGAQFDRKRLDTILPLLVTDNPACTPSDSDQKIPPLSSLLTSLLPFSTLQYAPEPINDEVPDPSEPTHLENQTDYLNLFAPLSLSIETEPYLSQTTADLQSNEHGGIIQKYKLTLSAPTSFSPRAFNVAVTTAIDVVAQRIVAIDVPTTQTIPLDLRKWIDARLSDQLFSRDISGLCWGICQYWEAMLKRAELWSRLEKWRESVSESAPASQASSSGTSSPNTAVNMNRSSFLVRAGKVNRGTIQTLTTCEICLDPWTGEAHLKPDFSVLHEGSNAQKIEAASSTTFRSILHQNRGPHHKFDVSEIAKAVEIVSSIVLDA</sequence>
<feature type="region of interest" description="Disordered" evidence="2">
    <location>
        <begin position="1"/>
        <end position="120"/>
    </location>
</feature>